<proteinExistence type="predicted"/>
<dbReference type="RefSeq" id="WP_344175331.1">
    <property type="nucleotide sequence ID" value="NZ_BAAANC010000002.1"/>
</dbReference>
<evidence type="ECO:0000259" key="2">
    <source>
        <dbReference type="Pfam" id="PF01408"/>
    </source>
</evidence>
<dbReference type="Gene3D" id="3.30.360.10">
    <property type="entry name" value="Dihydrodipicolinate Reductase, domain 2"/>
    <property type="match status" value="1"/>
</dbReference>
<dbReference type="InterPro" id="IPR050463">
    <property type="entry name" value="Gfo/Idh/MocA_oxidrdct_glycsds"/>
</dbReference>
<dbReference type="SUPFAM" id="SSF55347">
    <property type="entry name" value="Glyceraldehyde-3-phosphate dehydrogenase-like, C-terminal domain"/>
    <property type="match status" value="1"/>
</dbReference>
<protein>
    <submittedName>
        <fullName evidence="4">Gfo/Idh/MocA family oxidoreductase</fullName>
    </submittedName>
</protein>
<keyword evidence="1" id="KW-0560">Oxidoreductase</keyword>
<evidence type="ECO:0000313" key="4">
    <source>
        <dbReference type="EMBL" id="GAA1530857.1"/>
    </source>
</evidence>
<sequence>MTIGVGIIGASTGGWAALSHVPALTALPDYEIRAISTSRRSSAEAAAQQFGVPAAFDNHVELIAHPGVDLVVVSVKVPHHHALITAAVEAGKMVYSEWPLGVDSQEAADLAVRAEAAGVRTVIGLQGSCLPVVRHTRALIDDGYVGKVLGTTVVGSGVSWTAETDRAHAYLYDAAFGVTPLTASVLHALEGVHHALGDLTSVSAILVNSLTQARVADEDTTIPVTSPDQVSLAGTFRSGAAASVFYRGGFTRGDNFRWEIHGTEGDLVLSAPGISGNLQALDLRLQGGRGDAQVLTDLTVPDELYGPVPRDLSGLAQGVAQLYAQFARDLRDNTHTVPDFAYALKQHHLVDTIQRASDTGTTQLLA</sequence>
<name>A0ABN2B1F6_9ACTN</name>
<comment type="caution">
    <text evidence="4">The sequence shown here is derived from an EMBL/GenBank/DDBJ whole genome shotgun (WGS) entry which is preliminary data.</text>
</comment>
<dbReference type="Proteomes" id="UP001500363">
    <property type="component" value="Unassembled WGS sequence"/>
</dbReference>
<accession>A0ABN2B1F6</accession>
<dbReference type="PANTHER" id="PTHR43818">
    <property type="entry name" value="BCDNA.GH03377"/>
    <property type="match status" value="1"/>
</dbReference>
<feature type="domain" description="Gal80p-like C-terminal" evidence="3">
    <location>
        <begin position="131"/>
        <end position="270"/>
    </location>
</feature>
<dbReference type="PANTHER" id="PTHR43818:SF11">
    <property type="entry name" value="BCDNA.GH03377"/>
    <property type="match status" value="1"/>
</dbReference>
<dbReference type="InterPro" id="IPR036291">
    <property type="entry name" value="NAD(P)-bd_dom_sf"/>
</dbReference>
<gene>
    <name evidence="4" type="ORF">GCM10009741_36100</name>
</gene>
<dbReference type="SUPFAM" id="SSF51735">
    <property type="entry name" value="NAD(P)-binding Rossmann-fold domains"/>
    <property type="match status" value="1"/>
</dbReference>
<evidence type="ECO:0000313" key="5">
    <source>
        <dbReference type="Proteomes" id="UP001500363"/>
    </source>
</evidence>
<dbReference type="InterPro" id="IPR000683">
    <property type="entry name" value="Gfo/Idh/MocA-like_OxRdtase_N"/>
</dbReference>
<dbReference type="InterPro" id="IPR055080">
    <property type="entry name" value="Gal80p-like_C"/>
</dbReference>
<evidence type="ECO:0000259" key="3">
    <source>
        <dbReference type="Pfam" id="PF22685"/>
    </source>
</evidence>
<feature type="domain" description="Gfo/Idh/MocA-like oxidoreductase N-terminal" evidence="2">
    <location>
        <begin position="3"/>
        <end position="123"/>
    </location>
</feature>
<organism evidence="4 5">
    <name type="scientific">Kribbella lupini</name>
    <dbReference type="NCBI Taxonomy" id="291602"/>
    <lineage>
        <taxon>Bacteria</taxon>
        <taxon>Bacillati</taxon>
        <taxon>Actinomycetota</taxon>
        <taxon>Actinomycetes</taxon>
        <taxon>Propionibacteriales</taxon>
        <taxon>Kribbellaceae</taxon>
        <taxon>Kribbella</taxon>
    </lineage>
</organism>
<reference evidence="4 5" key="1">
    <citation type="journal article" date="2019" name="Int. J. Syst. Evol. Microbiol.">
        <title>The Global Catalogue of Microorganisms (GCM) 10K type strain sequencing project: providing services to taxonomists for standard genome sequencing and annotation.</title>
        <authorList>
            <consortium name="The Broad Institute Genomics Platform"/>
            <consortium name="The Broad Institute Genome Sequencing Center for Infectious Disease"/>
            <person name="Wu L."/>
            <person name="Ma J."/>
        </authorList>
    </citation>
    <scope>NUCLEOTIDE SEQUENCE [LARGE SCALE GENOMIC DNA]</scope>
    <source>
        <strain evidence="4 5">JCM 14303</strain>
    </source>
</reference>
<evidence type="ECO:0000256" key="1">
    <source>
        <dbReference type="ARBA" id="ARBA00023002"/>
    </source>
</evidence>
<dbReference type="EMBL" id="BAAANC010000002">
    <property type="protein sequence ID" value="GAA1530857.1"/>
    <property type="molecule type" value="Genomic_DNA"/>
</dbReference>
<keyword evidence="5" id="KW-1185">Reference proteome</keyword>
<dbReference type="Pfam" id="PF01408">
    <property type="entry name" value="GFO_IDH_MocA"/>
    <property type="match status" value="1"/>
</dbReference>
<dbReference type="Gene3D" id="3.40.50.720">
    <property type="entry name" value="NAD(P)-binding Rossmann-like Domain"/>
    <property type="match status" value="1"/>
</dbReference>
<dbReference type="Pfam" id="PF22685">
    <property type="entry name" value="Gal80p_C-like"/>
    <property type="match status" value="1"/>
</dbReference>